<dbReference type="RefSeq" id="WP_082611839.1">
    <property type="nucleotide sequence ID" value="NZ_CP045068.1"/>
</dbReference>
<keyword evidence="4" id="KW-0572">Peptidoglycan-anchor</keyword>
<reference evidence="7 8" key="1">
    <citation type="submission" date="2019-10" db="EMBL/GenBank/DDBJ databases">
        <title>Genome sequencing of Lactobacillus manihotivorans.</title>
        <authorList>
            <person name="Kim K."/>
        </authorList>
    </citation>
    <scope>NUCLEOTIDE SEQUENCE [LARGE SCALE GENOMIC DNA]</scope>
    <source>
        <strain evidence="7 8">LM010</strain>
    </source>
</reference>
<evidence type="ECO:0000259" key="6">
    <source>
        <dbReference type="Pfam" id="PF00746"/>
    </source>
</evidence>
<dbReference type="AlphaFoldDB" id="A0A5P8JPH2"/>
<proteinExistence type="predicted"/>
<name>A0A5P8JPH2_9LACO</name>
<keyword evidence="5" id="KW-1133">Transmembrane helix</keyword>
<evidence type="ECO:0000256" key="5">
    <source>
        <dbReference type="SAM" id="Phobius"/>
    </source>
</evidence>
<keyword evidence="2" id="KW-0964">Secreted</keyword>
<feature type="domain" description="Gram-positive cocci surface proteins LPxTG" evidence="6">
    <location>
        <begin position="6"/>
        <end position="44"/>
    </location>
</feature>
<accession>A0A5P8JPH2</accession>
<dbReference type="Proteomes" id="UP000388452">
    <property type="component" value="Chromosome"/>
</dbReference>
<protein>
    <submittedName>
        <fullName evidence="7">LPXTG cell wall anchor domain-containing protein</fullName>
    </submittedName>
</protein>
<keyword evidence="5" id="KW-0472">Membrane</keyword>
<evidence type="ECO:0000256" key="1">
    <source>
        <dbReference type="ARBA" id="ARBA00022512"/>
    </source>
</evidence>
<keyword evidence="3" id="KW-0732">Signal</keyword>
<sequence>MTDVISNGTEAKLPQAGDRQESSLGVLGAIAIALSALLGLNLRKIKVTK</sequence>
<keyword evidence="1" id="KW-0134">Cell wall</keyword>
<evidence type="ECO:0000313" key="7">
    <source>
        <dbReference type="EMBL" id="QFQ90664.1"/>
    </source>
</evidence>
<dbReference type="NCBIfam" id="TIGR01167">
    <property type="entry name" value="LPXTG_anchor"/>
    <property type="match status" value="1"/>
</dbReference>
<dbReference type="InterPro" id="IPR019931">
    <property type="entry name" value="LPXTG_anchor"/>
</dbReference>
<dbReference type="EMBL" id="CP045068">
    <property type="protein sequence ID" value="QFQ90664.1"/>
    <property type="molecule type" value="Genomic_DNA"/>
</dbReference>
<organism evidence="7 8">
    <name type="scientific">Lacticaseibacillus manihotivorans</name>
    <dbReference type="NCBI Taxonomy" id="88233"/>
    <lineage>
        <taxon>Bacteria</taxon>
        <taxon>Bacillati</taxon>
        <taxon>Bacillota</taxon>
        <taxon>Bacilli</taxon>
        <taxon>Lactobacillales</taxon>
        <taxon>Lactobacillaceae</taxon>
        <taxon>Lacticaseibacillus</taxon>
    </lineage>
</organism>
<keyword evidence="5" id="KW-0812">Transmembrane</keyword>
<dbReference type="Pfam" id="PF00746">
    <property type="entry name" value="Gram_pos_anchor"/>
    <property type="match status" value="1"/>
</dbReference>
<feature type="transmembrane region" description="Helical" evidence="5">
    <location>
        <begin position="23"/>
        <end position="42"/>
    </location>
</feature>
<evidence type="ECO:0000256" key="4">
    <source>
        <dbReference type="ARBA" id="ARBA00023088"/>
    </source>
</evidence>
<evidence type="ECO:0000256" key="2">
    <source>
        <dbReference type="ARBA" id="ARBA00022525"/>
    </source>
</evidence>
<evidence type="ECO:0000313" key="8">
    <source>
        <dbReference type="Proteomes" id="UP000388452"/>
    </source>
</evidence>
<evidence type="ECO:0000256" key="3">
    <source>
        <dbReference type="ARBA" id="ARBA00022729"/>
    </source>
</evidence>
<gene>
    <name evidence="7" type="ORF">LM010_04120</name>
</gene>